<reference evidence="2" key="1">
    <citation type="submission" date="2020-10" db="EMBL/GenBank/DDBJ databases">
        <authorList>
            <person name="Delgado J.A."/>
            <person name="Gonzalez J.M."/>
        </authorList>
    </citation>
    <scope>NUCLEOTIDE SEQUENCE</scope>
    <source>
        <strain evidence="2">23.6</strain>
    </source>
</reference>
<keyword evidence="1" id="KW-0812">Transmembrane</keyword>
<dbReference type="EMBL" id="CP063414">
    <property type="protein sequence ID" value="UOE74763.1"/>
    <property type="molecule type" value="Genomic_DNA"/>
</dbReference>
<dbReference type="AlphaFoldDB" id="A0AB38QTP5"/>
<sequence length="57" mass="6491">MKLLFTICYVIYGIISFGLLITYREDLGNLTPMLSVLNGALMLIISTYFKKRSLLTN</sequence>
<accession>A0AB38QTP5</accession>
<evidence type="ECO:0000256" key="1">
    <source>
        <dbReference type="SAM" id="Phobius"/>
    </source>
</evidence>
<organism evidence="2 3">
    <name type="scientific">Parageobacillus thermoglucosidasius</name>
    <name type="common">Geobacillus thermoglucosidasius</name>
    <dbReference type="NCBI Taxonomy" id="1426"/>
    <lineage>
        <taxon>Bacteria</taxon>
        <taxon>Bacillati</taxon>
        <taxon>Bacillota</taxon>
        <taxon>Bacilli</taxon>
        <taxon>Bacillales</taxon>
        <taxon>Anoxybacillaceae</taxon>
        <taxon>Parageobacillus</taxon>
    </lineage>
</organism>
<protein>
    <submittedName>
        <fullName evidence="2">Uncharacterized protein</fullName>
    </submittedName>
</protein>
<feature type="transmembrane region" description="Helical" evidence="1">
    <location>
        <begin position="7"/>
        <end position="24"/>
    </location>
</feature>
<dbReference type="RefSeq" id="WP_256832585.1">
    <property type="nucleotide sequence ID" value="NZ_CP063414.1"/>
</dbReference>
<name>A0AB38QTP5_PARTM</name>
<keyword evidence="1" id="KW-0472">Membrane</keyword>
<keyword evidence="1" id="KW-1133">Transmembrane helix</keyword>
<gene>
    <name evidence="2" type="ORF">IMI45_10250</name>
</gene>
<evidence type="ECO:0000313" key="2">
    <source>
        <dbReference type="EMBL" id="UOE74763.1"/>
    </source>
</evidence>
<evidence type="ECO:0000313" key="3">
    <source>
        <dbReference type="Proteomes" id="UP001058458"/>
    </source>
</evidence>
<dbReference type="Proteomes" id="UP001058458">
    <property type="component" value="Chromosome"/>
</dbReference>
<proteinExistence type="predicted"/>
<feature type="transmembrane region" description="Helical" evidence="1">
    <location>
        <begin position="30"/>
        <end position="49"/>
    </location>
</feature>